<dbReference type="Gene3D" id="1.25.40.1030">
    <property type="match status" value="1"/>
</dbReference>
<feature type="region of interest" description="Disordered" evidence="8">
    <location>
        <begin position="238"/>
        <end position="521"/>
    </location>
</feature>
<feature type="compositionally biased region" description="Polar residues" evidence="8">
    <location>
        <begin position="585"/>
        <end position="600"/>
    </location>
</feature>
<reference evidence="11" key="1">
    <citation type="submission" date="2023-03" db="EMBL/GenBank/DDBJ databases">
        <title>Massive genome expansion in bonnet fungi (Mycena s.s.) driven by repeated elements and novel gene families across ecological guilds.</title>
        <authorList>
            <consortium name="Lawrence Berkeley National Laboratory"/>
            <person name="Harder C.B."/>
            <person name="Miyauchi S."/>
            <person name="Viragh M."/>
            <person name="Kuo A."/>
            <person name="Thoen E."/>
            <person name="Andreopoulos B."/>
            <person name="Lu D."/>
            <person name="Skrede I."/>
            <person name="Drula E."/>
            <person name="Henrissat B."/>
            <person name="Morin E."/>
            <person name="Kohler A."/>
            <person name="Barry K."/>
            <person name="LaButti K."/>
            <person name="Morin E."/>
            <person name="Salamov A."/>
            <person name="Lipzen A."/>
            <person name="Mereny Z."/>
            <person name="Hegedus B."/>
            <person name="Baldrian P."/>
            <person name="Stursova M."/>
            <person name="Weitz H."/>
            <person name="Taylor A."/>
            <person name="Grigoriev I.V."/>
            <person name="Nagy L.G."/>
            <person name="Martin F."/>
            <person name="Kauserud H."/>
        </authorList>
    </citation>
    <scope>NUCLEOTIDE SEQUENCE</scope>
    <source>
        <strain evidence="11">CBHHK182m</strain>
    </source>
</reference>
<feature type="compositionally biased region" description="Polar residues" evidence="8">
    <location>
        <begin position="489"/>
        <end position="518"/>
    </location>
</feature>
<gene>
    <name evidence="11" type="ORF">B0H16DRAFT_1684551</name>
</gene>
<keyword evidence="5 7" id="KW-0931">ER-Golgi transport</keyword>
<feature type="region of interest" description="Disordered" evidence="8">
    <location>
        <begin position="919"/>
        <end position="938"/>
    </location>
</feature>
<feature type="compositionally biased region" description="Low complexity" evidence="8">
    <location>
        <begin position="432"/>
        <end position="448"/>
    </location>
</feature>
<evidence type="ECO:0000256" key="4">
    <source>
        <dbReference type="ARBA" id="ARBA00022824"/>
    </source>
</evidence>
<feature type="region of interest" description="Disordered" evidence="8">
    <location>
        <begin position="1396"/>
        <end position="1479"/>
    </location>
</feature>
<keyword evidence="7" id="KW-0653">Protein transport</keyword>
<feature type="compositionally biased region" description="Pro residues" evidence="8">
    <location>
        <begin position="1579"/>
        <end position="1593"/>
    </location>
</feature>
<keyword evidence="4 7" id="KW-0256">Endoplasmic reticulum</keyword>
<dbReference type="CDD" id="cd09233">
    <property type="entry name" value="ACE1-Sec16-like"/>
    <property type="match status" value="1"/>
</dbReference>
<feature type="region of interest" description="Disordered" evidence="8">
    <location>
        <begin position="158"/>
        <end position="179"/>
    </location>
</feature>
<comment type="similarity">
    <text evidence="2 7">Belongs to the SEC16 family.</text>
</comment>
<feature type="compositionally biased region" description="Low complexity" evidence="8">
    <location>
        <begin position="540"/>
        <end position="554"/>
    </location>
</feature>
<dbReference type="InterPro" id="IPR024340">
    <property type="entry name" value="Sec16_CCD"/>
</dbReference>
<feature type="compositionally biased region" description="Low complexity" evidence="8">
    <location>
        <begin position="1513"/>
        <end position="1529"/>
    </location>
</feature>
<feature type="compositionally biased region" description="Polar residues" evidence="8">
    <location>
        <begin position="389"/>
        <end position="402"/>
    </location>
</feature>
<feature type="compositionally biased region" description="Pro residues" evidence="8">
    <location>
        <begin position="1503"/>
        <end position="1512"/>
    </location>
</feature>
<feature type="compositionally biased region" description="Polar residues" evidence="8">
    <location>
        <begin position="555"/>
        <end position="571"/>
    </location>
</feature>
<feature type="region of interest" description="Disordered" evidence="8">
    <location>
        <begin position="1204"/>
        <end position="1298"/>
    </location>
</feature>
<feature type="region of interest" description="Disordered" evidence="8">
    <location>
        <begin position="534"/>
        <end position="612"/>
    </location>
</feature>
<dbReference type="Pfam" id="PF12932">
    <property type="entry name" value="Sec16"/>
    <property type="match status" value="1"/>
</dbReference>
<feature type="compositionally biased region" description="Low complexity" evidence="8">
    <location>
        <begin position="403"/>
        <end position="417"/>
    </location>
</feature>
<comment type="subcellular location">
    <subcellularLocation>
        <location evidence="1">Endoplasmic reticulum membrane</location>
        <topology evidence="1">Peripheral membrane protein</topology>
        <orientation evidence="1">Cytoplasmic side</orientation>
    </subcellularLocation>
</comment>
<sequence length="1630" mass="170489">MSTTEGTDAAEAAASLFGGDDAASDLFASLGTDSSLQSVFDTSPDTLFPSPAADVFPVENGQTADYNSWPEPSQYPSQESSSSQPAVNSTGGGYAPPATSGYVPPAPSTQVYTPSGNSYAPPEKRQQYEPQAYAPSAPAAVQNTTLGAPFELKAPANAYGSYAPPVPANPPAQPSYNPYAPPPVKQAYAVPPVAPATPSQSAFGPYSPLATTAATYTSPYSNPTGNAPYVAQKVAVVPPPPAPAPVLNRPKPNAYDPPFPTARSTRRGVSSSAVRSSVYGAYSQPAPPPPLPAGGQFTSSGYALPPPPGPASPGGPFPNAAPNAPYNTPPPASGAPIAAPPPPRPLSSNYAPNGQAPHLNPRASYDSVRKVEPADLQSGFAQSDAPPFRSSSPAKSSRPQPTSHSHSVSSQASGDASYFPPTAGSQFGDLNRSSSPGSLSTRSSTISPDPYTNGSTGAPDRTASPASVYPLDSARSPPSLSANPYVPNAGTNRAPSPLRKTTTNSYDLPQPGLTTNGYNVEGASLSPLTNGLHNSASQYLPGSKPAAAKPPSLARNRSTSSGSIYSATASPEQPYAPPQHGHGMQQRSETDYGSYTSRYNYNAPGDPSAYDHSTSQEIVMKPVQATAYAPSPSLLGANDPLGRTASRAPVFSFGFGGKFLTCFHGASMNTGFDVALSSRNSTGIHIRQLNKIIPQSALEVSSATFPGPLFSDPGTPTTGLVRTTTASTQTKAKKARLVKYLTDRADEISQGIGYLHAGSTEGHQAEGKLVLVKLLKILVENDGRISGTAQIDSAVRAALVPKLDATSSESSDLASSTAGFSSVADFARPMTDQSAIPYPAVPTSESNEAPIATSTLRPSALDKIQDFLLRGERRKAYHYALDEKLWAHAMVIASSIDRDAWKETVNEFLKTELGAKDSRSRGTTTLVPDVNTSQPPALNGREGLRVAYSLYSGQGSASVQELVPQNLLARATGRLQLPTVSHMTPMTPNFAAPAVANNIPVESLADWADIAAMMISNPMTADTSAALTALGDQLLSHQWVEAAHACYLLSPQTSPLGGIGNPSARVVLLGSRSPQVWPSFYKDSDPVIFTETLEFALSLAPPIKGQDAFYGLPHLQAYRFIRAMALAELGELQIASRYCEAITASFSRASPYFTGSLLDQLKALSDRIVGLDHSDKSTFWKSTPSLDTIGRFLEGRFTKLVTGDVDPGTPIEEHAKPVDPNSGPFSQYSTISSATSSTSPSPQPSLYNLNAQNTSRSGSAMGQSGLKSQPPIDRASSAMDHVRRRPSPPAPRIASANASTTTFAQAPSFVQAYNNYSPSPYSPSMATPKPHTEAPREEDEAGGQEVSWWGSSSYGNDSANQTPVAATFMQVDSGVSASSDGFISLMDDASYSVAPVAQTKRDKQAEDADEDDLGFGNSKPAPKKEGEEAKPAATPAAAPKRPDIQPNAAAASSGSWFGRFWRRSETTPGPVKASLGEETSFYYDKELKRWVNKKAGSEEAKPAAPPPPPPSRPQSASPGMSGPRPGGAATPPPRSASVADMSAPPPGKSTMRVRSTLAAPPETASLPSSPLRQSTMSAPSPPPGRDTPPPGRDTPPLGRDTPPPGRPKSQASKRAIRSRYVDVFQQEGGA</sequence>
<feature type="compositionally biased region" description="Polar residues" evidence="8">
    <location>
        <begin position="1246"/>
        <end position="1267"/>
    </location>
</feature>
<keyword evidence="7" id="KW-0072">Autophagy</keyword>
<feature type="compositionally biased region" description="Pro residues" evidence="8">
    <location>
        <begin position="327"/>
        <end position="345"/>
    </location>
</feature>
<feature type="compositionally biased region" description="Polar residues" evidence="8">
    <location>
        <begin position="1565"/>
        <end position="1578"/>
    </location>
</feature>
<keyword evidence="12" id="KW-1185">Reference proteome</keyword>
<feature type="compositionally biased region" description="Low complexity" evidence="8">
    <location>
        <begin position="317"/>
        <end position="326"/>
    </location>
</feature>
<name>A0AAD7JZ64_9AGAR</name>
<keyword evidence="7" id="KW-0472">Membrane</keyword>
<evidence type="ECO:0000256" key="1">
    <source>
        <dbReference type="ARBA" id="ARBA00004397"/>
    </source>
</evidence>
<dbReference type="GO" id="GO:0007030">
    <property type="term" value="P:Golgi organization"/>
    <property type="evidence" value="ECO:0007669"/>
    <property type="project" value="TreeGrafter"/>
</dbReference>
<feature type="compositionally biased region" description="Pro residues" evidence="8">
    <location>
        <begin position="304"/>
        <end position="316"/>
    </location>
</feature>
<feature type="compositionally biased region" description="Low complexity" evidence="8">
    <location>
        <begin position="68"/>
        <end position="85"/>
    </location>
</feature>
<feature type="domain" description="Sec16 central conserved" evidence="10">
    <location>
        <begin position="648"/>
        <end position="783"/>
    </location>
</feature>
<evidence type="ECO:0000256" key="8">
    <source>
        <dbReference type="SAM" id="MobiDB-lite"/>
    </source>
</evidence>
<dbReference type="GO" id="GO:0070971">
    <property type="term" value="C:endoplasmic reticulum exit site"/>
    <property type="evidence" value="ECO:0007669"/>
    <property type="project" value="TreeGrafter"/>
</dbReference>
<dbReference type="GO" id="GO:0005789">
    <property type="term" value="C:endoplasmic reticulum membrane"/>
    <property type="evidence" value="ECO:0007669"/>
    <property type="project" value="UniProtKB-SubCell"/>
</dbReference>
<accession>A0AAD7JZ64</accession>
<evidence type="ECO:0000313" key="11">
    <source>
        <dbReference type="EMBL" id="KAJ7774845.1"/>
    </source>
</evidence>
<feature type="compositionally biased region" description="Low complexity" evidence="8">
    <location>
        <begin position="1226"/>
        <end position="1240"/>
    </location>
</feature>
<feature type="compositionally biased region" description="Polar residues" evidence="8">
    <location>
        <begin position="921"/>
        <end position="936"/>
    </location>
</feature>
<evidence type="ECO:0000259" key="10">
    <source>
        <dbReference type="Pfam" id="PF12932"/>
    </source>
</evidence>
<dbReference type="InterPro" id="IPR024298">
    <property type="entry name" value="Sec16_Sec23-bd"/>
</dbReference>
<proteinExistence type="inferred from homology"/>
<protein>
    <recommendedName>
        <fullName evidence="7">Protein transport protein sec16</fullName>
    </recommendedName>
</protein>
<dbReference type="GO" id="GO:0070973">
    <property type="term" value="P:protein localization to endoplasmic reticulum exit site"/>
    <property type="evidence" value="ECO:0007669"/>
    <property type="project" value="TreeGrafter"/>
</dbReference>
<dbReference type="EMBL" id="JARKIB010000011">
    <property type="protein sequence ID" value="KAJ7774845.1"/>
    <property type="molecule type" value="Genomic_DNA"/>
</dbReference>
<evidence type="ECO:0000256" key="7">
    <source>
        <dbReference type="RuleBase" id="RU364101"/>
    </source>
</evidence>
<dbReference type="GO" id="GO:0012507">
    <property type="term" value="C:ER to Golgi transport vesicle membrane"/>
    <property type="evidence" value="ECO:0007669"/>
    <property type="project" value="TreeGrafter"/>
</dbReference>
<feature type="compositionally biased region" description="Pro residues" evidence="8">
    <location>
        <begin position="164"/>
        <end position="179"/>
    </location>
</feature>
<feature type="domain" description="Sec16 Sec23-binding" evidence="9">
    <location>
        <begin position="864"/>
        <end position="1204"/>
    </location>
</feature>
<feature type="compositionally biased region" description="Polar residues" evidence="8">
    <location>
        <begin position="108"/>
        <end position="118"/>
    </location>
</feature>
<comment type="caution">
    <text evidence="11">The sequence shown here is derived from an EMBL/GenBank/DDBJ whole genome shotgun (WGS) entry which is preliminary data.</text>
</comment>
<dbReference type="PANTHER" id="PTHR13402">
    <property type="entry name" value="RGPR-RELATED"/>
    <property type="match status" value="1"/>
</dbReference>
<feature type="region of interest" description="Disordered" evidence="8">
    <location>
        <begin position="36"/>
        <end position="140"/>
    </location>
</feature>
<comment type="function">
    <text evidence="6 7">Involved in the initiation of assembly of the COPII coat required for the formation of transport vesicles from the endoplasmic reticulum (ER) and the selection of cargo molecules. Also involved in autophagy.</text>
</comment>
<dbReference type="PANTHER" id="PTHR13402:SF6">
    <property type="entry name" value="SECRETORY 16, ISOFORM I"/>
    <property type="match status" value="1"/>
</dbReference>
<feature type="region of interest" description="Disordered" evidence="8">
    <location>
        <begin position="1493"/>
        <end position="1630"/>
    </location>
</feature>
<evidence type="ECO:0000313" key="12">
    <source>
        <dbReference type="Proteomes" id="UP001215598"/>
    </source>
</evidence>
<evidence type="ECO:0000256" key="2">
    <source>
        <dbReference type="ARBA" id="ARBA00005927"/>
    </source>
</evidence>
<evidence type="ECO:0000256" key="5">
    <source>
        <dbReference type="ARBA" id="ARBA00022892"/>
    </source>
</evidence>
<dbReference type="Proteomes" id="UP001215598">
    <property type="component" value="Unassembled WGS sequence"/>
</dbReference>
<organism evidence="11 12">
    <name type="scientific">Mycena metata</name>
    <dbReference type="NCBI Taxonomy" id="1033252"/>
    <lineage>
        <taxon>Eukaryota</taxon>
        <taxon>Fungi</taxon>
        <taxon>Dikarya</taxon>
        <taxon>Basidiomycota</taxon>
        <taxon>Agaricomycotina</taxon>
        <taxon>Agaricomycetes</taxon>
        <taxon>Agaricomycetidae</taxon>
        <taxon>Agaricales</taxon>
        <taxon>Marasmiineae</taxon>
        <taxon>Mycenaceae</taxon>
        <taxon>Mycena</taxon>
    </lineage>
</organism>
<dbReference type="GO" id="GO:0006914">
    <property type="term" value="P:autophagy"/>
    <property type="evidence" value="ECO:0007669"/>
    <property type="project" value="UniProtKB-KW"/>
</dbReference>
<feature type="region of interest" description="Disordered" evidence="8">
    <location>
        <begin position="1320"/>
        <end position="1355"/>
    </location>
</feature>
<feature type="compositionally biased region" description="Low complexity" evidence="8">
    <location>
        <begin position="261"/>
        <end position="283"/>
    </location>
</feature>
<keyword evidence="3 7" id="KW-0813">Transport</keyword>
<dbReference type="GO" id="GO:0015031">
    <property type="term" value="P:protein transport"/>
    <property type="evidence" value="ECO:0007669"/>
    <property type="project" value="UniProtKB-KW"/>
</dbReference>
<dbReference type="GO" id="GO:0016192">
    <property type="term" value="P:vesicle-mediated transport"/>
    <property type="evidence" value="ECO:0007669"/>
    <property type="project" value="UniProtKB-KW"/>
</dbReference>
<evidence type="ECO:0000259" key="9">
    <source>
        <dbReference type="Pfam" id="PF12931"/>
    </source>
</evidence>
<feature type="compositionally biased region" description="Polar residues" evidence="8">
    <location>
        <begin position="36"/>
        <end position="45"/>
    </location>
</feature>
<dbReference type="Pfam" id="PF12931">
    <property type="entry name" value="TPR_Sec16"/>
    <property type="match status" value="1"/>
</dbReference>
<evidence type="ECO:0000256" key="3">
    <source>
        <dbReference type="ARBA" id="ARBA00022448"/>
    </source>
</evidence>
<evidence type="ECO:0000256" key="6">
    <source>
        <dbReference type="ARBA" id="ARBA00024687"/>
    </source>
</evidence>